<comment type="caution">
    <text evidence="1">The sequence shown here is derived from an EMBL/GenBank/DDBJ whole genome shotgun (WGS) entry which is preliminary data.</text>
</comment>
<dbReference type="EMBL" id="JAYMYQ010000005">
    <property type="protein sequence ID" value="KAK7328852.1"/>
    <property type="molecule type" value="Genomic_DNA"/>
</dbReference>
<reference evidence="1 2" key="1">
    <citation type="submission" date="2024-01" db="EMBL/GenBank/DDBJ databases">
        <title>The genomes of 5 underutilized Papilionoideae crops provide insights into root nodulation and disease resistanc.</title>
        <authorList>
            <person name="Jiang F."/>
        </authorList>
    </citation>
    <scope>NUCLEOTIDE SEQUENCE [LARGE SCALE GENOMIC DNA]</scope>
    <source>
        <strain evidence="1">LVBAO_FW01</strain>
        <tissue evidence="1">Leaves</tissue>
    </source>
</reference>
<accession>A0AAN9L662</accession>
<evidence type="ECO:0000313" key="2">
    <source>
        <dbReference type="Proteomes" id="UP001367508"/>
    </source>
</evidence>
<protein>
    <submittedName>
        <fullName evidence="1">Uncharacterized protein</fullName>
    </submittedName>
</protein>
<sequence length="105" mass="11998">MSLGKRWKRRSKGNRFMRRGKREGFPIFGRLWRRLRHSLSLIMPILLSLEFIMSHISSHMQSPKNPDLPPINLLYFGQSFCYPGSAYPPTFESSPFGSSASGGAH</sequence>
<name>A0AAN9L662_CANGL</name>
<evidence type="ECO:0000313" key="1">
    <source>
        <dbReference type="EMBL" id="KAK7328852.1"/>
    </source>
</evidence>
<dbReference type="AlphaFoldDB" id="A0AAN9L662"/>
<proteinExistence type="predicted"/>
<gene>
    <name evidence="1" type="ORF">VNO77_22978</name>
</gene>
<keyword evidence="2" id="KW-1185">Reference proteome</keyword>
<dbReference type="Proteomes" id="UP001367508">
    <property type="component" value="Unassembled WGS sequence"/>
</dbReference>
<organism evidence="1 2">
    <name type="scientific">Canavalia gladiata</name>
    <name type="common">Sword bean</name>
    <name type="synonym">Dolichos gladiatus</name>
    <dbReference type="NCBI Taxonomy" id="3824"/>
    <lineage>
        <taxon>Eukaryota</taxon>
        <taxon>Viridiplantae</taxon>
        <taxon>Streptophyta</taxon>
        <taxon>Embryophyta</taxon>
        <taxon>Tracheophyta</taxon>
        <taxon>Spermatophyta</taxon>
        <taxon>Magnoliopsida</taxon>
        <taxon>eudicotyledons</taxon>
        <taxon>Gunneridae</taxon>
        <taxon>Pentapetalae</taxon>
        <taxon>rosids</taxon>
        <taxon>fabids</taxon>
        <taxon>Fabales</taxon>
        <taxon>Fabaceae</taxon>
        <taxon>Papilionoideae</taxon>
        <taxon>50 kb inversion clade</taxon>
        <taxon>NPAAA clade</taxon>
        <taxon>indigoferoid/millettioid clade</taxon>
        <taxon>Phaseoleae</taxon>
        <taxon>Canavalia</taxon>
    </lineage>
</organism>